<dbReference type="GO" id="GO:0006955">
    <property type="term" value="P:immune response"/>
    <property type="evidence" value="ECO:0007669"/>
    <property type="project" value="InterPro"/>
</dbReference>
<feature type="region of interest" description="Disordered" evidence="2">
    <location>
        <begin position="208"/>
        <end position="232"/>
    </location>
</feature>
<dbReference type="InterPro" id="IPR050976">
    <property type="entry name" value="Snaclec"/>
</dbReference>
<keyword evidence="1" id="KW-1015">Disulfide bond</keyword>
<feature type="chain" id="PRO_5041343929" description="C-type lectin domain-containing protein" evidence="3">
    <location>
        <begin position="18"/>
        <end position="682"/>
    </location>
</feature>
<protein>
    <recommendedName>
        <fullName evidence="4">C-type lectin domain-containing protein</fullName>
    </recommendedName>
</protein>
<dbReference type="AlphaFoldDB" id="A0AA40HR38"/>
<dbReference type="Gene3D" id="3.10.100.10">
    <property type="entry name" value="Mannose-Binding Protein A, subunit A"/>
    <property type="match status" value="3"/>
</dbReference>
<comment type="caution">
    <text evidence="5">The sequence shown here is derived from an EMBL/GenBank/DDBJ whole genome shotgun (WGS) entry which is preliminary data.</text>
</comment>
<dbReference type="InterPro" id="IPR016187">
    <property type="entry name" value="CTDL_fold"/>
</dbReference>
<dbReference type="PANTHER" id="PTHR22991:SF40">
    <property type="entry name" value="PROTEIN CBG13490"/>
    <property type="match status" value="1"/>
</dbReference>
<keyword evidence="3" id="KW-0732">Signal</keyword>
<gene>
    <name evidence="5" type="ORF">QTO34_003589</name>
</gene>
<dbReference type="InterPro" id="IPR016186">
    <property type="entry name" value="C-type_lectin-like/link_sf"/>
</dbReference>
<feature type="signal peptide" evidence="3">
    <location>
        <begin position="1"/>
        <end position="17"/>
    </location>
</feature>
<dbReference type="SMART" id="SM00034">
    <property type="entry name" value="CLECT"/>
    <property type="match status" value="3"/>
</dbReference>
<evidence type="ECO:0000259" key="4">
    <source>
        <dbReference type="PROSITE" id="PS50041"/>
    </source>
</evidence>
<evidence type="ECO:0000313" key="6">
    <source>
        <dbReference type="Proteomes" id="UP001177744"/>
    </source>
</evidence>
<dbReference type="InterPro" id="IPR001304">
    <property type="entry name" value="C-type_lectin-like"/>
</dbReference>
<feature type="region of interest" description="Disordered" evidence="2">
    <location>
        <begin position="31"/>
        <end position="57"/>
    </location>
</feature>
<feature type="domain" description="C-type lectin" evidence="4">
    <location>
        <begin position="113"/>
        <end position="199"/>
    </location>
</feature>
<dbReference type="Pfam" id="PF00059">
    <property type="entry name" value="Lectin_C"/>
    <property type="match status" value="3"/>
</dbReference>
<evidence type="ECO:0000313" key="5">
    <source>
        <dbReference type="EMBL" id="KAK1335794.1"/>
    </source>
</evidence>
<dbReference type="Proteomes" id="UP001177744">
    <property type="component" value="Unassembled WGS sequence"/>
</dbReference>
<dbReference type="PRINTS" id="PR00770">
    <property type="entry name" value="EMAJORBASICP"/>
</dbReference>
<keyword evidence="6" id="KW-1185">Reference proteome</keyword>
<proteinExistence type="predicted"/>
<dbReference type="PANTHER" id="PTHR22991">
    <property type="entry name" value="PROTEIN CBG13490"/>
    <property type="match status" value="1"/>
</dbReference>
<dbReference type="EMBL" id="JAULJE010000013">
    <property type="protein sequence ID" value="KAK1335794.1"/>
    <property type="molecule type" value="Genomic_DNA"/>
</dbReference>
<dbReference type="InterPro" id="IPR002352">
    <property type="entry name" value="Eosinophil_major_basic"/>
</dbReference>
<sequence length="682" mass="76067">MKLPLFLLLLLLGTVAAFHLRNNAPYLDSQESQADLSQDLEGSGEQKGESVLTEEAIQSEKEQVEASSYQDAFEDDKKAMESHPGALDKNLQCPRAEDTVEISGSPGCKTCQYVLVQTLLTFADAQDTCRRCYRGNLVSVHNLSINYQIQALARLLQVWIGGAIGGWCSGFHWIDGSSVNFNYWAHHHGHGHCVSLWRGNDAPYLDSQDSQADLSQDLEGSGEQEGESVLSEKVIQSEGEQVELPAAKMPLRTMRRPWSQTQVPKRRIAVPQGRGHSGNKRQSWVQDLPVRVGADSPNFCRRSAQYKNYLWDPVVKDTKSEDFRLLRERVIMKLHLFLLLLLLGTVAALHVGNDAPYLDSQDSQADLRQDLEGSGEQEGELVLTEEGIQSEGEQVEASSCQDAFEDKKATESHPVARDTCRRCYSGNLVSIHSLSVNNQLHCLSSQMNEFWVWIGGIIRPKCSKLQWIDGTAVDFHHWAHQRGHGHCVTLSTRGNNAPYLDSQESQADLSQDLEGSGEQKGESVLTEEAIQSEGEQVEASSCQDAFEDDEKAMESHPGALDENFQCPRAEDTVEISGSPECKTCRYVLVRKCKTFGGARRVCRRCYNGNLVSIHNRCVNNQLRSLASQVNQPRVWIGGKIRGWCSKLHWIDGSAVNFSNWAHHPGRGRCVSLCTRVVRSHLL</sequence>
<feature type="domain" description="C-type lectin" evidence="4">
    <location>
        <begin position="416"/>
        <end position="494"/>
    </location>
</feature>
<reference evidence="5" key="1">
    <citation type="submission" date="2023-06" db="EMBL/GenBank/DDBJ databases">
        <title>Reference genome for the Northern bat (Eptesicus nilssonii), a most northern bat species.</title>
        <authorList>
            <person name="Laine V.N."/>
            <person name="Pulliainen A.T."/>
            <person name="Lilley T.M."/>
        </authorList>
    </citation>
    <scope>NUCLEOTIDE SEQUENCE</scope>
    <source>
        <strain evidence="5">BLF_Eptnil</strain>
        <tissue evidence="5">Kidney</tissue>
    </source>
</reference>
<feature type="compositionally biased region" description="Low complexity" evidence="2">
    <location>
        <begin position="208"/>
        <end position="218"/>
    </location>
</feature>
<organism evidence="5 6">
    <name type="scientific">Cnephaeus nilssonii</name>
    <name type="common">Northern bat</name>
    <name type="synonym">Eptesicus nilssonii</name>
    <dbReference type="NCBI Taxonomy" id="3371016"/>
    <lineage>
        <taxon>Eukaryota</taxon>
        <taxon>Metazoa</taxon>
        <taxon>Chordata</taxon>
        <taxon>Craniata</taxon>
        <taxon>Vertebrata</taxon>
        <taxon>Euteleostomi</taxon>
        <taxon>Mammalia</taxon>
        <taxon>Eutheria</taxon>
        <taxon>Laurasiatheria</taxon>
        <taxon>Chiroptera</taxon>
        <taxon>Yangochiroptera</taxon>
        <taxon>Vespertilionidae</taxon>
        <taxon>Cnephaeus</taxon>
    </lineage>
</organism>
<feature type="domain" description="C-type lectin" evidence="4">
    <location>
        <begin position="586"/>
        <end position="672"/>
    </location>
</feature>
<evidence type="ECO:0000256" key="2">
    <source>
        <dbReference type="SAM" id="MobiDB-lite"/>
    </source>
</evidence>
<feature type="region of interest" description="Disordered" evidence="2">
    <location>
        <begin position="499"/>
        <end position="523"/>
    </location>
</feature>
<evidence type="ECO:0000256" key="3">
    <source>
        <dbReference type="SAM" id="SignalP"/>
    </source>
</evidence>
<dbReference type="SUPFAM" id="SSF56436">
    <property type="entry name" value="C-type lectin-like"/>
    <property type="match status" value="3"/>
</dbReference>
<evidence type="ECO:0000256" key="1">
    <source>
        <dbReference type="ARBA" id="ARBA00023157"/>
    </source>
</evidence>
<name>A0AA40HR38_CNENI</name>
<accession>A0AA40HR38</accession>
<dbReference type="PROSITE" id="PS50041">
    <property type="entry name" value="C_TYPE_LECTIN_2"/>
    <property type="match status" value="3"/>
</dbReference>